<feature type="transmembrane region" description="Helical" evidence="12">
    <location>
        <begin position="88"/>
        <end position="112"/>
    </location>
</feature>
<evidence type="ECO:0000256" key="3">
    <source>
        <dbReference type="ARBA" id="ARBA00022448"/>
    </source>
</evidence>
<evidence type="ECO:0000256" key="2">
    <source>
        <dbReference type="ARBA" id="ARBA00006704"/>
    </source>
</evidence>
<dbReference type="HAMAP" id="MF_01396">
    <property type="entry name" value="ATP_synth_c_bact"/>
    <property type="match status" value="1"/>
</dbReference>
<dbReference type="InterPro" id="IPR035921">
    <property type="entry name" value="F/V-ATP_Csub_sf"/>
</dbReference>
<dbReference type="InterPro" id="IPR020537">
    <property type="entry name" value="ATP_synth_F0_csu_DDCD_BS"/>
</dbReference>
<dbReference type="InterPro" id="IPR005953">
    <property type="entry name" value="ATP_synth_csu_bac/chlpt"/>
</dbReference>
<dbReference type="AlphaFoldDB" id="A0A5J4L3G7"/>
<keyword evidence="8" id="KW-0406">Ion transport</keyword>
<keyword evidence="11" id="KW-0066">ATP synthesis</keyword>
<evidence type="ECO:0000256" key="11">
    <source>
        <dbReference type="ARBA" id="ARBA00023310"/>
    </source>
</evidence>
<dbReference type="GO" id="GO:0045259">
    <property type="term" value="C:proton-transporting ATP synthase complex"/>
    <property type="evidence" value="ECO:0007669"/>
    <property type="project" value="UniProtKB-KW"/>
</dbReference>
<evidence type="ECO:0000256" key="5">
    <source>
        <dbReference type="ARBA" id="ARBA00022692"/>
    </source>
</evidence>
<dbReference type="PANTHER" id="PTHR10031">
    <property type="entry name" value="ATP SYNTHASE LIPID-BINDING PROTEIN, MITOCHONDRIAL"/>
    <property type="match status" value="1"/>
</dbReference>
<evidence type="ECO:0000259" key="13">
    <source>
        <dbReference type="Pfam" id="PF00137"/>
    </source>
</evidence>
<evidence type="ECO:0000256" key="9">
    <source>
        <dbReference type="ARBA" id="ARBA00023121"/>
    </source>
</evidence>
<comment type="subcellular location">
    <subcellularLocation>
        <location evidence="1">Membrane</location>
        <topology evidence="1">Multi-pass membrane protein</topology>
    </subcellularLocation>
</comment>
<reference evidence="14" key="1">
    <citation type="submission" date="2019-10" db="EMBL/GenBank/DDBJ databases">
        <title>Metagenomic sequencing of thiosulfate-disproportionating enrichment culture.</title>
        <authorList>
            <person name="Umezawa K."/>
            <person name="Kojima H."/>
            <person name="Fukui M."/>
        </authorList>
    </citation>
    <scope>NUCLEOTIDE SEQUENCE</scope>
    <source>
        <strain evidence="14">45J</strain>
    </source>
</reference>
<dbReference type="EMBL" id="BLAB01000001">
    <property type="protein sequence ID" value="GER92779.1"/>
    <property type="molecule type" value="Genomic_DNA"/>
</dbReference>
<keyword evidence="9" id="KW-0446">Lipid-binding</keyword>
<accession>A0A5J4L3G7</accession>
<comment type="similarity">
    <text evidence="2">Belongs to the ATPase C chain family.</text>
</comment>
<dbReference type="GO" id="GO:0033177">
    <property type="term" value="C:proton-transporting two-sector ATPase complex, proton-transporting domain"/>
    <property type="evidence" value="ECO:0007669"/>
    <property type="project" value="InterPro"/>
</dbReference>
<feature type="transmembrane region" description="Helical" evidence="12">
    <location>
        <begin position="40"/>
        <end position="67"/>
    </location>
</feature>
<dbReference type="GO" id="GO:0015078">
    <property type="term" value="F:proton transmembrane transporter activity"/>
    <property type="evidence" value="ECO:0007669"/>
    <property type="project" value="InterPro"/>
</dbReference>
<organism evidence="14">
    <name type="scientific">hot springs metagenome</name>
    <dbReference type="NCBI Taxonomy" id="433727"/>
    <lineage>
        <taxon>unclassified sequences</taxon>
        <taxon>metagenomes</taxon>
        <taxon>ecological metagenomes</taxon>
    </lineage>
</organism>
<keyword evidence="4" id="KW-0138">CF(0)</keyword>
<dbReference type="InterPro" id="IPR000454">
    <property type="entry name" value="ATP_synth_F0_csu"/>
</dbReference>
<dbReference type="PRINTS" id="PR00124">
    <property type="entry name" value="ATPASEC"/>
</dbReference>
<sequence length="117" mass="11794">MKKIFSFMLLVLIAIALLAPVAFAEEAAKASDTGAAKLSYYGMAVLGSGLAIGLAALGTGIGQGIGLRGATEGVARNPGASGKITTTLIIGLAMIESLAIYALVVVLIVLFANPFKL</sequence>
<evidence type="ECO:0000256" key="12">
    <source>
        <dbReference type="SAM" id="Phobius"/>
    </source>
</evidence>
<dbReference type="PANTHER" id="PTHR10031:SF0">
    <property type="entry name" value="ATPASE PROTEIN 9"/>
    <property type="match status" value="1"/>
</dbReference>
<evidence type="ECO:0000256" key="4">
    <source>
        <dbReference type="ARBA" id="ARBA00022547"/>
    </source>
</evidence>
<dbReference type="SUPFAM" id="SSF81333">
    <property type="entry name" value="F1F0 ATP synthase subunit C"/>
    <property type="match status" value="1"/>
</dbReference>
<evidence type="ECO:0000256" key="7">
    <source>
        <dbReference type="ARBA" id="ARBA00022989"/>
    </source>
</evidence>
<gene>
    <name evidence="14" type="ORF">A45J_0505</name>
</gene>
<evidence type="ECO:0000256" key="6">
    <source>
        <dbReference type="ARBA" id="ARBA00022781"/>
    </source>
</evidence>
<dbReference type="GO" id="GO:0008289">
    <property type="term" value="F:lipid binding"/>
    <property type="evidence" value="ECO:0007669"/>
    <property type="project" value="UniProtKB-KW"/>
</dbReference>
<evidence type="ECO:0000256" key="1">
    <source>
        <dbReference type="ARBA" id="ARBA00004141"/>
    </source>
</evidence>
<keyword evidence="3" id="KW-0813">Transport</keyword>
<dbReference type="Pfam" id="PF00137">
    <property type="entry name" value="ATP-synt_C"/>
    <property type="match status" value="1"/>
</dbReference>
<dbReference type="GO" id="GO:0015986">
    <property type="term" value="P:proton motive force-driven ATP synthesis"/>
    <property type="evidence" value="ECO:0007669"/>
    <property type="project" value="InterPro"/>
</dbReference>
<evidence type="ECO:0000313" key="14">
    <source>
        <dbReference type="EMBL" id="GER92779.1"/>
    </source>
</evidence>
<proteinExistence type="inferred from homology"/>
<dbReference type="Gene3D" id="1.20.120.610">
    <property type="entry name" value="lithium bound rotor ring of v- atpase"/>
    <property type="match status" value="1"/>
</dbReference>
<evidence type="ECO:0000256" key="8">
    <source>
        <dbReference type="ARBA" id="ARBA00023065"/>
    </source>
</evidence>
<keyword evidence="6" id="KW-0375">Hydrogen ion transport</keyword>
<keyword evidence="10 12" id="KW-0472">Membrane</keyword>
<dbReference type="PROSITE" id="PS00605">
    <property type="entry name" value="ATPASE_C"/>
    <property type="match status" value="1"/>
</dbReference>
<protein>
    <submittedName>
        <fullName evidence="14">ATP synthase F0 subunit C</fullName>
    </submittedName>
</protein>
<dbReference type="NCBIfam" id="TIGR01260">
    <property type="entry name" value="ATP_synt_c"/>
    <property type="match status" value="1"/>
</dbReference>
<keyword evidence="7 12" id="KW-1133">Transmembrane helix</keyword>
<comment type="caution">
    <text evidence="14">The sequence shown here is derived from an EMBL/GenBank/DDBJ whole genome shotgun (WGS) entry which is preliminary data.</text>
</comment>
<feature type="domain" description="V-ATPase proteolipid subunit C-like" evidence="13">
    <location>
        <begin position="46"/>
        <end position="108"/>
    </location>
</feature>
<name>A0A5J4L3G7_9ZZZZ</name>
<keyword evidence="5 12" id="KW-0812">Transmembrane</keyword>
<dbReference type="CDD" id="cd18121">
    <property type="entry name" value="ATP-synt_Fo_c"/>
    <property type="match status" value="1"/>
</dbReference>
<evidence type="ECO:0000256" key="10">
    <source>
        <dbReference type="ARBA" id="ARBA00023136"/>
    </source>
</evidence>
<dbReference type="InterPro" id="IPR002379">
    <property type="entry name" value="ATPase_proteolipid_c-like_dom"/>
</dbReference>